<evidence type="ECO:0000256" key="6">
    <source>
        <dbReference type="ARBA" id="ARBA00022989"/>
    </source>
</evidence>
<feature type="compositionally biased region" description="Basic and acidic residues" evidence="9">
    <location>
        <begin position="421"/>
        <end position="431"/>
    </location>
</feature>
<dbReference type="GO" id="GO:0008270">
    <property type="term" value="F:zinc ion binding"/>
    <property type="evidence" value="ECO:0007669"/>
    <property type="project" value="UniProtKB-KW"/>
</dbReference>
<evidence type="ECO:0000256" key="10">
    <source>
        <dbReference type="SAM" id="Phobius"/>
    </source>
</evidence>
<evidence type="ECO:0000313" key="14">
    <source>
        <dbReference type="Proteomes" id="UP001177023"/>
    </source>
</evidence>
<feature type="region of interest" description="Disordered" evidence="9">
    <location>
        <begin position="350"/>
        <end position="379"/>
    </location>
</feature>
<organism evidence="13 14">
    <name type="scientific">Mesorhabditis spiculigera</name>
    <dbReference type="NCBI Taxonomy" id="96644"/>
    <lineage>
        <taxon>Eukaryota</taxon>
        <taxon>Metazoa</taxon>
        <taxon>Ecdysozoa</taxon>
        <taxon>Nematoda</taxon>
        <taxon>Chromadorea</taxon>
        <taxon>Rhabditida</taxon>
        <taxon>Rhabditina</taxon>
        <taxon>Rhabditomorpha</taxon>
        <taxon>Rhabditoidea</taxon>
        <taxon>Rhabditidae</taxon>
        <taxon>Mesorhabditinae</taxon>
        <taxon>Mesorhabditis</taxon>
    </lineage>
</organism>
<evidence type="ECO:0000256" key="2">
    <source>
        <dbReference type="ARBA" id="ARBA00022692"/>
    </source>
</evidence>
<evidence type="ECO:0000256" key="9">
    <source>
        <dbReference type="SAM" id="MobiDB-lite"/>
    </source>
</evidence>
<evidence type="ECO:0000259" key="12">
    <source>
        <dbReference type="PROSITE" id="PS50089"/>
    </source>
</evidence>
<comment type="subcellular location">
    <subcellularLocation>
        <location evidence="1">Membrane</location>
    </subcellularLocation>
</comment>
<dbReference type="Proteomes" id="UP001177023">
    <property type="component" value="Unassembled WGS sequence"/>
</dbReference>
<keyword evidence="14" id="KW-1185">Reference proteome</keyword>
<dbReference type="PROSITE" id="PS50089">
    <property type="entry name" value="ZF_RING_2"/>
    <property type="match status" value="1"/>
</dbReference>
<keyword evidence="3" id="KW-0479">Metal-binding</keyword>
<keyword evidence="7 10" id="KW-0472">Membrane</keyword>
<feature type="chain" id="PRO_5041453367" description="RING-type domain-containing protein" evidence="11">
    <location>
        <begin position="18"/>
        <end position="431"/>
    </location>
</feature>
<evidence type="ECO:0000256" key="5">
    <source>
        <dbReference type="ARBA" id="ARBA00022833"/>
    </source>
</evidence>
<feature type="region of interest" description="Disordered" evidence="9">
    <location>
        <begin position="401"/>
        <end position="431"/>
    </location>
</feature>
<feature type="compositionally biased region" description="Basic and acidic residues" evidence="9">
    <location>
        <begin position="269"/>
        <end position="282"/>
    </location>
</feature>
<evidence type="ECO:0000256" key="1">
    <source>
        <dbReference type="ARBA" id="ARBA00004370"/>
    </source>
</evidence>
<name>A0AA36CZX6_9BILA</name>
<keyword evidence="5" id="KW-0862">Zinc</keyword>
<dbReference type="SUPFAM" id="SSF57850">
    <property type="entry name" value="RING/U-box"/>
    <property type="match status" value="1"/>
</dbReference>
<comment type="caution">
    <text evidence="13">The sequence shown here is derived from an EMBL/GenBank/DDBJ whole genome shotgun (WGS) entry which is preliminary data.</text>
</comment>
<reference evidence="13" key="1">
    <citation type="submission" date="2023-06" db="EMBL/GenBank/DDBJ databases">
        <authorList>
            <person name="Delattre M."/>
        </authorList>
    </citation>
    <scope>NUCLEOTIDE SEQUENCE</scope>
    <source>
        <strain evidence="13">AF72</strain>
    </source>
</reference>
<dbReference type="GO" id="GO:0016020">
    <property type="term" value="C:membrane"/>
    <property type="evidence" value="ECO:0007669"/>
    <property type="project" value="UniProtKB-SubCell"/>
</dbReference>
<accession>A0AA36CZX6</accession>
<keyword evidence="2 10" id="KW-0812">Transmembrane</keyword>
<feature type="compositionally biased region" description="Basic and acidic residues" evidence="9">
    <location>
        <begin position="350"/>
        <end position="359"/>
    </location>
</feature>
<dbReference type="FunFam" id="3.30.40.10:FF:000009">
    <property type="entry name" value="E3 ubiquitin-protein ligase RNF130"/>
    <property type="match status" value="1"/>
</dbReference>
<sequence length="431" mass="47686">MWTGLLLLCTYFYYTLQDSLKCGDKRLNGTLDNFPPPNSNSKDTTIRAFPNLSGCKPVTVPIEKGNFSYIITCSPDCPNCSQPSLLEGFAYLFVLQPSEAGLKISPNYSTFTLRDPVDPAFLEKCTMVESNENEALKSFSRTSVLFVSISFIILMVISLAWLVFYYVQRFRYAHAKDRLQRRLFNAAKKALARIPTRTLKAGDVELDTDCPVCIDPYAAGDIVRTLPCRHVFHKTCIDPWLLEHRTCPMCKGDILKAFGYQVNCSSEGSRGEDREAANRGDSPEPPSAASDSAVFAYPPHLDHSDPFHFTPNSSPQLVLNNSNAKSFVVPLSVHSKAIATPPREVVLEAAPERNTRSEGRSCSAGEPGPSGRATRSATQGQLVNLVQVRSRSMSVARAATFRGRMETMKDEANFDPNSTEPKQRSDSTESI</sequence>
<evidence type="ECO:0000256" key="4">
    <source>
        <dbReference type="ARBA" id="ARBA00022771"/>
    </source>
</evidence>
<proteinExistence type="predicted"/>
<feature type="compositionally biased region" description="Basic and acidic residues" evidence="9">
    <location>
        <begin position="403"/>
        <end position="412"/>
    </location>
</feature>
<gene>
    <name evidence="13" type="ORF">MSPICULIGERA_LOCUS16735</name>
</gene>
<evidence type="ECO:0000256" key="7">
    <source>
        <dbReference type="ARBA" id="ARBA00023136"/>
    </source>
</evidence>
<dbReference type="InterPro" id="IPR001841">
    <property type="entry name" value="Znf_RING"/>
</dbReference>
<feature type="signal peptide" evidence="11">
    <location>
        <begin position="1"/>
        <end position="17"/>
    </location>
</feature>
<feature type="transmembrane region" description="Helical" evidence="10">
    <location>
        <begin position="144"/>
        <end position="167"/>
    </location>
</feature>
<evidence type="ECO:0000256" key="3">
    <source>
        <dbReference type="ARBA" id="ARBA00022723"/>
    </source>
</evidence>
<feature type="region of interest" description="Disordered" evidence="9">
    <location>
        <begin position="266"/>
        <end position="294"/>
    </location>
</feature>
<dbReference type="SMART" id="SM00184">
    <property type="entry name" value="RING"/>
    <property type="match status" value="1"/>
</dbReference>
<evidence type="ECO:0000256" key="8">
    <source>
        <dbReference type="PROSITE-ProRule" id="PRU00175"/>
    </source>
</evidence>
<dbReference type="PANTHER" id="PTHR46539:SF23">
    <property type="entry name" value="RING-TYPE DOMAIN-CONTAINING PROTEIN"/>
    <property type="match status" value="1"/>
</dbReference>
<dbReference type="Gene3D" id="3.30.40.10">
    <property type="entry name" value="Zinc/RING finger domain, C3HC4 (zinc finger)"/>
    <property type="match status" value="1"/>
</dbReference>
<keyword evidence="6 10" id="KW-1133">Transmembrane helix</keyword>
<keyword evidence="4 8" id="KW-0863">Zinc-finger</keyword>
<evidence type="ECO:0000256" key="11">
    <source>
        <dbReference type="SAM" id="SignalP"/>
    </source>
</evidence>
<protein>
    <recommendedName>
        <fullName evidence="12">RING-type domain-containing protein</fullName>
    </recommendedName>
</protein>
<dbReference type="Pfam" id="PF13639">
    <property type="entry name" value="zf-RING_2"/>
    <property type="match status" value="1"/>
</dbReference>
<keyword evidence="11" id="KW-0732">Signal</keyword>
<feature type="non-terminal residue" evidence="13">
    <location>
        <position position="431"/>
    </location>
</feature>
<dbReference type="PANTHER" id="PTHR46539">
    <property type="entry name" value="E3 UBIQUITIN-PROTEIN LIGASE ATL42"/>
    <property type="match status" value="1"/>
</dbReference>
<evidence type="ECO:0000313" key="13">
    <source>
        <dbReference type="EMBL" id="CAJ0578482.1"/>
    </source>
</evidence>
<feature type="domain" description="RING-type" evidence="12">
    <location>
        <begin position="210"/>
        <end position="251"/>
    </location>
</feature>
<dbReference type="AlphaFoldDB" id="A0AA36CZX6"/>
<dbReference type="EMBL" id="CATQJA010002654">
    <property type="protein sequence ID" value="CAJ0578482.1"/>
    <property type="molecule type" value="Genomic_DNA"/>
</dbReference>
<dbReference type="InterPro" id="IPR013083">
    <property type="entry name" value="Znf_RING/FYVE/PHD"/>
</dbReference>